<feature type="region of interest" description="Disordered" evidence="2">
    <location>
        <begin position="356"/>
        <end position="392"/>
    </location>
</feature>
<gene>
    <name evidence="3" type="ORF">GFSPODELE1_LOCUS6987</name>
</gene>
<feature type="compositionally biased region" description="Basic and acidic residues" evidence="2">
    <location>
        <begin position="188"/>
        <end position="203"/>
    </location>
</feature>
<dbReference type="EMBL" id="OZ037948">
    <property type="protein sequence ID" value="CAL1708710.1"/>
    <property type="molecule type" value="Genomic_DNA"/>
</dbReference>
<evidence type="ECO:0000256" key="1">
    <source>
        <dbReference type="SAM" id="Coils"/>
    </source>
</evidence>
<reference evidence="4" key="1">
    <citation type="submission" date="2024-04" db="EMBL/GenBank/DDBJ databases">
        <authorList>
            <person name="Shaw F."/>
            <person name="Minotto A."/>
        </authorList>
    </citation>
    <scope>NUCLEOTIDE SEQUENCE [LARGE SCALE GENOMIC DNA]</scope>
</reference>
<evidence type="ECO:0000313" key="4">
    <source>
        <dbReference type="Proteomes" id="UP001497453"/>
    </source>
</evidence>
<dbReference type="Proteomes" id="UP001497453">
    <property type="component" value="Chromosome 5"/>
</dbReference>
<keyword evidence="1" id="KW-0175">Coiled coil</keyword>
<feature type="compositionally biased region" description="Low complexity" evidence="2">
    <location>
        <begin position="132"/>
        <end position="142"/>
    </location>
</feature>
<protein>
    <submittedName>
        <fullName evidence="3">Uncharacterized protein</fullName>
    </submittedName>
</protein>
<name>A0ABP1DLL9_9APHY</name>
<feature type="compositionally biased region" description="Low complexity" evidence="2">
    <location>
        <begin position="358"/>
        <end position="375"/>
    </location>
</feature>
<feature type="coiled-coil region" evidence="1">
    <location>
        <begin position="606"/>
        <end position="640"/>
    </location>
</feature>
<proteinExistence type="predicted"/>
<accession>A0ABP1DLL9</accession>
<keyword evidence="4" id="KW-1185">Reference proteome</keyword>
<feature type="region of interest" description="Disordered" evidence="2">
    <location>
        <begin position="64"/>
        <end position="309"/>
    </location>
</feature>
<organism evidence="3 4">
    <name type="scientific">Somion occarium</name>
    <dbReference type="NCBI Taxonomy" id="3059160"/>
    <lineage>
        <taxon>Eukaryota</taxon>
        <taxon>Fungi</taxon>
        <taxon>Dikarya</taxon>
        <taxon>Basidiomycota</taxon>
        <taxon>Agaricomycotina</taxon>
        <taxon>Agaricomycetes</taxon>
        <taxon>Polyporales</taxon>
        <taxon>Cerrenaceae</taxon>
        <taxon>Somion</taxon>
    </lineage>
</organism>
<evidence type="ECO:0000313" key="3">
    <source>
        <dbReference type="EMBL" id="CAL1708710.1"/>
    </source>
</evidence>
<sequence length="828" mass="91027">MFDSRCFWYDNDGNGYKRLDGVNGCDREFCKFIHPWQKAWANAPKSSRPTPWWLLTPEENRRLSGGEFRRKGRSRSPSPSYNRNRNARYSSRRSRSPVPRDNGWRLKRPLPDDSSRYSSRIAPSDDNRGRSKSSASIRSSRSSSRRATRTPERTYGPPRPPASFINRETPTDTRSTRSSLVPPTAPRRLRENEQTAKTTDPRTRPGFSKPDIAIDAASSTTAATSPPSSAVALTGNTPFDPSSETQSTSISVPAPPVPAAPSQDLPQSASTPLQPPPSESITPPGLVISETPQPSSNTAPPETAPVPPTPVIQDIESILATLRQNSVMSAIPAPVVAAPPEYTPPPIPPTPIEPVPPTIAQEPSSSMQMSSPTPSRASSMHPEGAPPESSEGKKLWEERVRLLSGVLTTHQSLSQLDHDRAIQTRISDSLSAIDSITDKGRFKAEVISMNFRRIGLAQQYDSAIEQLNESEAWRLLALEPRSRAGSPMKTDNQASEAIAEVKTAIAQVMDSVKELHELLQVVGAKKGTSIPPAPGHIVTTLAAGTTAQTEDAGMSVPEPSDNAQEEVEVPPAVAKIHDHLMEIEDGLKEVYSSLSQRQEEISDEIRAELENRFNELELVVQTEKEKRQEQSAKVAALSQDNSAKLESVQSELSKTGDEVGELAGEVADVIKQVNGLSDENEGLRRENYALLVENDRLRKVIDDMERRQVQELDKMRKETDAITAAVQALAKQPVVQQPAVTSTRELAESVKPLILEFVHDSLKPLISDARNSIEQLLQSDTKTLRDTLVQKIEHVMMTMNALSKWADSVRDQVDPGYLMRRLPASIQQ</sequence>
<evidence type="ECO:0000256" key="2">
    <source>
        <dbReference type="SAM" id="MobiDB-lite"/>
    </source>
</evidence>
<feature type="compositionally biased region" description="Low complexity" evidence="2">
    <location>
        <begin position="216"/>
        <end position="230"/>
    </location>
</feature>
<feature type="compositionally biased region" description="Low complexity" evidence="2">
    <location>
        <begin position="75"/>
        <end position="89"/>
    </location>
</feature>
<feature type="compositionally biased region" description="Polar residues" evidence="2">
    <location>
        <begin position="234"/>
        <end position="251"/>
    </location>
</feature>